<organism evidence="2 4">
    <name type="scientific">Legionella feeleii</name>
    <dbReference type="NCBI Taxonomy" id="453"/>
    <lineage>
        <taxon>Bacteria</taxon>
        <taxon>Pseudomonadati</taxon>
        <taxon>Pseudomonadota</taxon>
        <taxon>Gammaproteobacteria</taxon>
        <taxon>Legionellales</taxon>
        <taxon>Legionellaceae</taxon>
        <taxon>Legionella</taxon>
    </lineage>
</organism>
<dbReference type="OrthoDB" id="5638912at2"/>
<evidence type="ECO:0000313" key="2">
    <source>
        <dbReference type="EMBL" id="KTC95246.1"/>
    </source>
</evidence>
<accession>A0A0W0TI33</accession>
<dbReference type="EMBL" id="LNYB01000085">
    <property type="protein sequence ID" value="KTC95246.1"/>
    <property type="molecule type" value="Genomic_DNA"/>
</dbReference>
<keyword evidence="4" id="KW-1185">Reference proteome</keyword>
<evidence type="ECO:0000313" key="3">
    <source>
        <dbReference type="EMBL" id="SPX59710.1"/>
    </source>
</evidence>
<dbReference type="Proteomes" id="UP000251942">
    <property type="component" value="Unassembled WGS sequence"/>
</dbReference>
<evidence type="ECO:0000256" key="1">
    <source>
        <dbReference type="SAM" id="MobiDB-lite"/>
    </source>
</evidence>
<gene>
    <name evidence="2" type="ORF">Lfee_2910</name>
    <name evidence="3" type="ORF">NCTC12022_00421</name>
</gene>
<dbReference type="PATRIC" id="fig|453.4.peg.3180"/>
<sequence>MTNILEIYEEIHSNYETFLVTKNPGLLAANIRLYERVDQRALKSFLATAMAHQVEECNQALLIIGKSYIAYALAMKASATRKACFQQLKEADECYKIIGKYTRSFPYTSMTPLLSNQLMEAVYRKEEIKFRRAEIFFHYAKNSPQVVPEALKKIITVGKSFSALLKKSYKDEAIQQQLGFDNKFISSVDELISDAMSLLENRMGDEANVPKRKSPPQPSPQVRSKEVPKSIVKKRRIDELQDSASEPSTNTDVGLDRIDATDNTSNTQERASFVIQSTAPFREKASDNYPTKKSWILSRFFQFQPPPASVDNQEEFVSTYEV</sequence>
<reference evidence="2 4" key="1">
    <citation type="submission" date="2015-11" db="EMBL/GenBank/DDBJ databases">
        <title>Genomic analysis of 38 Legionella species identifies large and diverse effector repertoires.</title>
        <authorList>
            <person name="Burstein D."/>
            <person name="Amaro F."/>
            <person name="Zusman T."/>
            <person name="Lifshitz Z."/>
            <person name="Cohen O."/>
            <person name="Gilbert J.A."/>
            <person name="Pupko T."/>
            <person name="Shuman H.A."/>
            <person name="Segal G."/>
        </authorList>
    </citation>
    <scope>NUCLEOTIDE SEQUENCE [LARGE SCALE GENOMIC DNA]</scope>
    <source>
        <strain evidence="2 4">WO-44C</strain>
    </source>
</reference>
<feature type="region of interest" description="Disordered" evidence="1">
    <location>
        <begin position="206"/>
        <end position="257"/>
    </location>
</feature>
<dbReference type="AlphaFoldDB" id="A0A0W0TI33"/>
<evidence type="ECO:0000313" key="5">
    <source>
        <dbReference type="Proteomes" id="UP000251942"/>
    </source>
</evidence>
<protein>
    <recommendedName>
        <fullName evidence="6">BRO1 domain-containing protein</fullName>
    </recommendedName>
</protein>
<feature type="compositionally biased region" description="Polar residues" evidence="1">
    <location>
        <begin position="242"/>
        <end position="252"/>
    </location>
</feature>
<evidence type="ECO:0000313" key="4">
    <source>
        <dbReference type="Proteomes" id="UP000054698"/>
    </source>
</evidence>
<proteinExistence type="predicted"/>
<dbReference type="RefSeq" id="WP_058447719.1">
    <property type="nucleotide sequence ID" value="NZ_CAAAHT010000004.1"/>
</dbReference>
<evidence type="ECO:0008006" key="6">
    <source>
        <dbReference type="Google" id="ProtNLM"/>
    </source>
</evidence>
<name>A0A0W0TI33_9GAMM</name>
<reference evidence="3 5" key="2">
    <citation type="submission" date="2018-06" db="EMBL/GenBank/DDBJ databases">
        <authorList>
            <consortium name="Pathogen Informatics"/>
            <person name="Doyle S."/>
        </authorList>
    </citation>
    <scope>NUCLEOTIDE SEQUENCE [LARGE SCALE GENOMIC DNA]</scope>
    <source>
        <strain evidence="3 5">NCTC12022</strain>
    </source>
</reference>
<dbReference type="EMBL" id="UASS01000002">
    <property type="protein sequence ID" value="SPX59710.1"/>
    <property type="molecule type" value="Genomic_DNA"/>
</dbReference>
<dbReference type="Proteomes" id="UP000054698">
    <property type="component" value="Unassembled WGS sequence"/>
</dbReference>